<dbReference type="EMBL" id="JAABOA010005338">
    <property type="protein sequence ID" value="KAF9577075.1"/>
    <property type="molecule type" value="Genomic_DNA"/>
</dbReference>
<feature type="compositionally biased region" description="Polar residues" evidence="1">
    <location>
        <begin position="213"/>
        <end position="226"/>
    </location>
</feature>
<gene>
    <name evidence="2" type="ORF">BGW38_007948</name>
</gene>
<reference evidence="2" key="1">
    <citation type="journal article" date="2020" name="Fungal Divers.">
        <title>Resolving the Mortierellaceae phylogeny through synthesis of multi-gene phylogenetics and phylogenomics.</title>
        <authorList>
            <person name="Vandepol N."/>
            <person name="Liber J."/>
            <person name="Desiro A."/>
            <person name="Na H."/>
            <person name="Kennedy M."/>
            <person name="Barry K."/>
            <person name="Grigoriev I.V."/>
            <person name="Miller A.N."/>
            <person name="O'Donnell K."/>
            <person name="Stajich J.E."/>
            <person name="Bonito G."/>
        </authorList>
    </citation>
    <scope>NUCLEOTIDE SEQUENCE</scope>
    <source>
        <strain evidence="2">KOD1015</strain>
    </source>
</reference>
<dbReference type="GO" id="GO:0030968">
    <property type="term" value="P:endoplasmic reticulum unfolded protein response"/>
    <property type="evidence" value="ECO:0007669"/>
    <property type="project" value="TreeGrafter"/>
</dbReference>
<proteinExistence type="predicted"/>
<feature type="region of interest" description="Disordered" evidence="1">
    <location>
        <begin position="71"/>
        <end position="97"/>
    </location>
</feature>
<dbReference type="PANTHER" id="PTHR12943">
    <property type="entry name" value="HOMOCYSTEINE-RESPONSIVE ENDOPLASMIC RETICULUM-RESIDENT UNIQUITIN-LIKE DOMAIN HERPUD PROTEIN FAMILY MEMBER"/>
    <property type="match status" value="1"/>
</dbReference>
<evidence type="ECO:0000313" key="3">
    <source>
        <dbReference type="Proteomes" id="UP000780801"/>
    </source>
</evidence>
<accession>A0A9P6K9Y5</accession>
<sequence>MQYILVNGLPYLAPASYLPALLQQQYYSLGIYGAAPLVSPDGTYFSYIPAAFPGAPSAAAAASATFATTTPAQGAPAQGDAAAGAAGQEINPQDQAARDQRRAASLWLIMKLAFGIYLFSQNGSIERIILLHIAALVIFLHQTGRLRIVRRIVQQPAADGAQAGVNPVPRPGGGAPGHVAHNQPSNANNGASGSASSSSASNAEAATVHDSDSTTIPTGPSTESSYTTEGGVHGEGVETNPVPRQQVSTWRSIEHALLTFVTSLVPAPPPEIDPAVANAAAGA</sequence>
<evidence type="ECO:0000256" key="1">
    <source>
        <dbReference type="SAM" id="MobiDB-lite"/>
    </source>
</evidence>
<dbReference type="InterPro" id="IPR039751">
    <property type="entry name" value="HERPUD1/2"/>
</dbReference>
<protein>
    <submittedName>
        <fullName evidence="2">Uncharacterized protein</fullName>
    </submittedName>
</protein>
<feature type="compositionally biased region" description="Low complexity" evidence="1">
    <location>
        <begin position="185"/>
        <end position="206"/>
    </location>
</feature>
<dbReference type="AlphaFoldDB" id="A0A9P6K9Y5"/>
<dbReference type="Proteomes" id="UP000780801">
    <property type="component" value="Unassembled WGS sequence"/>
</dbReference>
<feature type="region of interest" description="Disordered" evidence="1">
    <location>
        <begin position="158"/>
        <end position="246"/>
    </location>
</feature>
<organism evidence="2 3">
    <name type="scientific">Lunasporangiospora selenospora</name>
    <dbReference type="NCBI Taxonomy" id="979761"/>
    <lineage>
        <taxon>Eukaryota</taxon>
        <taxon>Fungi</taxon>
        <taxon>Fungi incertae sedis</taxon>
        <taxon>Mucoromycota</taxon>
        <taxon>Mortierellomycotina</taxon>
        <taxon>Mortierellomycetes</taxon>
        <taxon>Mortierellales</taxon>
        <taxon>Mortierellaceae</taxon>
        <taxon>Lunasporangiospora</taxon>
    </lineage>
</organism>
<dbReference type="OrthoDB" id="21589at2759"/>
<name>A0A9P6K9Y5_9FUNG</name>
<feature type="compositionally biased region" description="Low complexity" evidence="1">
    <location>
        <begin position="71"/>
        <end position="88"/>
    </location>
</feature>
<dbReference type="PANTHER" id="PTHR12943:SF27">
    <property type="entry name" value="HOMOCYSTEINE-INDUCED ENDOPLASMIC RETICULUM PROTEIN, ISOFORM A"/>
    <property type="match status" value="1"/>
</dbReference>
<evidence type="ECO:0000313" key="2">
    <source>
        <dbReference type="EMBL" id="KAF9577075.1"/>
    </source>
</evidence>
<keyword evidence="3" id="KW-1185">Reference proteome</keyword>
<comment type="caution">
    <text evidence="2">The sequence shown here is derived from an EMBL/GenBank/DDBJ whole genome shotgun (WGS) entry which is preliminary data.</text>
</comment>